<gene>
    <name evidence="3" type="ORF">WAT24_00100</name>
</gene>
<feature type="chain" id="PRO_5046750197" evidence="2">
    <location>
        <begin position="23"/>
        <end position="350"/>
    </location>
</feature>
<dbReference type="Proteomes" id="UP001381174">
    <property type="component" value="Unassembled WGS sequence"/>
</dbReference>
<dbReference type="RefSeq" id="WP_336805774.1">
    <property type="nucleotide sequence ID" value="NZ_JBBBNY010000001.1"/>
</dbReference>
<feature type="signal peptide" evidence="2">
    <location>
        <begin position="1"/>
        <end position="22"/>
    </location>
</feature>
<proteinExistence type="predicted"/>
<accession>A0ABU8J787</accession>
<evidence type="ECO:0000256" key="2">
    <source>
        <dbReference type="SAM" id="SignalP"/>
    </source>
</evidence>
<protein>
    <submittedName>
        <fullName evidence="3">Uncharacterized protein</fullName>
    </submittedName>
</protein>
<dbReference type="EMBL" id="JBBBNY010000001">
    <property type="protein sequence ID" value="MEI7035150.1"/>
    <property type="molecule type" value="Genomic_DNA"/>
</dbReference>
<feature type="compositionally biased region" description="Pro residues" evidence="1">
    <location>
        <begin position="326"/>
        <end position="337"/>
    </location>
</feature>
<feature type="region of interest" description="Disordered" evidence="1">
    <location>
        <begin position="325"/>
        <end position="350"/>
    </location>
</feature>
<evidence type="ECO:0000256" key="1">
    <source>
        <dbReference type="SAM" id="MobiDB-lite"/>
    </source>
</evidence>
<organism evidence="3 4">
    <name type="scientific">Fulvimonas yonginensis</name>
    <dbReference type="NCBI Taxonomy" id="1495200"/>
    <lineage>
        <taxon>Bacteria</taxon>
        <taxon>Pseudomonadati</taxon>
        <taxon>Pseudomonadota</taxon>
        <taxon>Gammaproteobacteria</taxon>
        <taxon>Lysobacterales</taxon>
        <taxon>Rhodanobacteraceae</taxon>
        <taxon>Fulvimonas</taxon>
    </lineage>
</organism>
<name>A0ABU8J787_9GAMM</name>
<keyword evidence="2" id="KW-0732">Signal</keyword>
<evidence type="ECO:0000313" key="3">
    <source>
        <dbReference type="EMBL" id="MEI7035150.1"/>
    </source>
</evidence>
<evidence type="ECO:0000313" key="4">
    <source>
        <dbReference type="Proteomes" id="UP001381174"/>
    </source>
</evidence>
<reference evidence="3 4" key="1">
    <citation type="journal article" date="2014" name="Int. J. Syst. Evol. Microbiol.">
        <title>Fulvimonas yonginensis sp. nov., isolated from greenhouse soil, and emended description of the genus Fulvimonas.</title>
        <authorList>
            <person name="Ahn J.H."/>
            <person name="Kim S.J."/>
            <person name="Weon H.Y."/>
            <person name="Hong S.B."/>
            <person name="Seok S.J."/>
            <person name="Kwon S.W."/>
        </authorList>
    </citation>
    <scope>NUCLEOTIDE SEQUENCE [LARGE SCALE GENOMIC DNA]</scope>
    <source>
        <strain evidence="3 4">KACC 16952</strain>
    </source>
</reference>
<sequence length="350" mass="36365">MPGLRQLILVLACTLAAAASSATTPAKRAVHDARQQRTAALLAFQRDLVSVLAPRADAMPLLGAALLARPLDGQPKWNDFHSLIGRAVAAPGHGPAQRWVQLADCDARADACPDAAALAALLEEAPDNAAVWLLELGQDVRNGKSAEARADLARAAQATLYDDYTGTSLKALADGVSLLPPPQATLDPDAAAGAAGVQAMIVYGIAGMQPQPALPAAARLCEDAGDDAALVADCRRLAKTLEWGSSPLARSLGLHLREQLAANDDEREQARRERRALVWQVQQFAGLAARAPGDRALALQLLALARGGGTEMSLMLAALRKAGLPAEPPAGWEPPKPAHGSVSGAPPTET</sequence>
<keyword evidence="4" id="KW-1185">Reference proteome</keyword>
<comment type="caution">
    <text evidence="3">The sequence shown here is derived from an EMBL/GenBank/DDBJ whole genome shotgun (WGS) entry which is preliminary data.</text>
</comment>